<organism evidence="1 2">
    <name type="scientific">Galemys pyrenaicus</name>
    <name type="common">Iberian desman</name>
    <name type="synonym">Pyrenean desman</name>
    <dbReference type="NCBI Taxonomy" id="202257"/>
    <lineage>
        <taxon>Eukaryota</taxon>
        <taxon>Metazoa</taxon>
        <taxon>Chordata</taxon>
        <taxon>Craniata</taxon>
        <taxon>Vertebrata</taxon>
        <taxon>Euteleostomi</taxon>
        <taxon>Mammalia</taxon>
        <taxon>Eutheria</taxon>
        <taxon>Laurasiatheria</taxon>
        <taxon>Eulipotyphla</taxon>
        <taxon>Talpidae</taxon>
        <taxon>Galemys</taxon>
    </lineage>
</organism>
<proteinExistence type="predicted"/>
<accession>A0A8J5ZV16</accession>
<protein>
    <submittedName>
        <fullName evidence="1">Uncharacterized protein</fullName>
    </submittedName>
</protein>
<comment type="caution">
    <text evidence="1">The sequence shown here is derived from an EMBL/GenBank/DDBJ whole genome shotgun (WGS) entry which is preliminary data.</text>
</comment>
<evidence type="ECO:0000313" key="2">
    <source>
        <dbReference type="Proteomes" id="UP000700334"/>
    </source>
</evidence>
<reference evidence="1" key="1">
    <citation type="journal article" date="2021" name="Evol. Appl.">
        <title>The genome of the Pyrenean desman and the effects of bottlenecks and inbreeding on the genomic landscape of an endangered species.</title>
        <authorList>
            <person name="Escoda L."/>
            <person name="Castresana J."/>
        </authorList>
    </citation>
    <scope>NUCLEOTIDE SEQUENCE</scope>
    <source>
        <strain evidence="1">IBE-C5619</strain>
    </source>
</reference>
<dbReference type="Proteomes" id="UP000700334">
    <property type="component" value="Unassembled WGS sequence"/>
</dbReference>
<sequence>MSCSELRFQWLGWQEELATSVYLGTQSDIRVLSSGPEDSGVIRLMGLPKPEVNSTVTAHSLVNMASSAADGLIHEIDAVGKCFKEANNLCQPSHDLLHK</sequence>
<evidence type="ECO:0000313" key="1">
    <source>
        <dbReference type="EMBL" id="KAG8507871.1"/>
    </source>
</evidence>
<feature type="non-terminal residue" evidence="1">
    <location>
        <position position="1"/>
    </location>
</feature>
<gene>
    <name evidence="1" type="ORF">J0S82_002819</name>
</gene>
<dbReference type="EMBL" id="JAGFMF010012081">
    <property type="protein sequence ID" value="KAG8507871.1"/>
    <property type="molecule type" value="Genomic_DNA"/>
</dbReference>
<dbReference type="AlphaFoldDB" id="A0A8J5ZV16"/>
<name>A0A8J5ZV16_GALPY</name>
<keyword evidence="2" id="KW-1185">Reference proteome</keyword>